<dbReference type="AlphaFoldDB" id="A0A024FYM1"/>
<dbReference type="OrthoDB" id="276261at2759"/>
<dbReference type="GO" id="GO:0030983">
    <property type="term" value="F:mismatched DNA binding"/>
    <property type="evidence" value="ECO:0007669"/>
    <property type="project" value="InterPro"/>
</dbReference>
<dbReference type="GO" id="GO:0005524">
    <property type="term" value="F:ATP binding"/>
    <property type="evidence" value="ECO:0007669"/>
    <property type="project" value="UniProtKB-KW"/>
</dbReference>
<gene>
    <name evidence="8" type="ORF">BN9_004720</name>
</gene>
<dbReference type="SMART" id="SM00534">
    <property type="entry name" value="MUTSac"/>
    <property type="match status" value="1"/>
</dbReference>
<evidence type="ECO:0000256" key="1">
    <source>
        <dbReference type="ARBA" id="ARBA00006271"/>
    </source>
</evidence>
<sequence>MQRETHQMEICPQKSDVKSPNSASGMKKTCKTALEINTENANDTVLIAAISENRSRELGIAMIDLSSPHELLLWNIIDSAHYVESISLLEALQPKEILVVETLQKQRVNGEIANRLANTMCKIIPLARKYFDNPSQCVKYFDSMSTFHVISGSNCAGKTTYMKSVAIITILAHMGCYVPAVAAFLPLRDRICTRFGTSDDMEENASTFKVEMTETAFILEKATKASLVLVDELGRGTASDEGCALAWSISENLIAKGIYTCFATHFRQLNELANVYINCKCYHLAASFSETNVRYFHTLNDGACPEYPKYGIQAAKMCGLPMQIIRDAEEIYDRLKSNQHSIKTSTSVSVGRVESRLLHHLLALIHAGLDKKGTSLSRVWSRHNVEYLQPFVSNSSP</sequence>
<keyword evidence="9" id="KW-1185">Reference proteome</keyword>
<reference evidence="8 9" key="1">
    <citation type="submission" date="2012-05" db="EMBL/GenBank/DDBJ databases">
        <title>Recombination and specialization in a pathogen metapopulation.</title>
        <authorList>
            <person name="Gardiner A."/>
            <person name="Kemen E."/>
            <person name="Schultz-Larsen T."/>
            <person name="MacLean D."/>
            <person name="Van Oosterhout C."/>
            <person name="Jones J.D.G."/>
        </authorList>
    </citation>
    <scope>NUCLEOTIDE SEQUENCE [LARGE SCALE GENOMIC DNA]</scope>
    <source>
        <strain evidence="8 9">Ac Nc2</strain>
    </source>
</reference>
<keyword evidence="2" id="KW-0547">Nucleotide-binding</keyword>
<feature type="region of interest" description="Disordered" evidence="5">
    <location>
        <begin position="1"/>
        <end position="24"/>
    </location>
</feature>
<evidence type="ECO:0000256" key="4">
    <source>
        <dbReference type="ARBA" id="ARBA00023125"/>
    </source>
</evidence>
<dbReference type="SUPFAM" id="SSF52540">
    <property type="entry name" value="P-loop containing nucleoside triphosphate hydrolases"/>
    <property type="match status" value="1"/>
</dbReference>
<evidence type="ECO:0000313" key="8">
    <source>
        <dbReference type="EMBL" id="CCI39689.1"/>
    </source>
</evidence>
<protein>
    <recommendedName>
        <fullName evidence="7">DNA mismatch repair proteins mutS family domain-containing protein</fullName>
    </recommendedName>
</protein>
<evidence type="ECO:0000313" key="9">
    <source>
        <dbReference type="Proteomes" id="UP000053237"/>
    </source>
</evidence>
<feature type="domain" description="DNA mismatch repair proteins mutS family" evidence="7">
    <location>
        <begin position="226"/>
        <end position="242"/>
    </location>
</feature>
<dbReference type="InParanoid" id="A0A024FYM1"/>
<dbReference type="Pfam" id="PF00488">
    <property type="entry name" value="MutS_V"/>
    <property type="match status" value="1"/>
</dbReference>
<dbReference type="Proteomes" id="UP000053237">
    <property type="component" value="Unassembled WGS sequence"/>
</dbReference>
<keyword evidence="6" id="KW-1133">Transmembrane helix</keyword>
<keyword evidence="4" id="KW-0238">DNA-binding</keyword>
<evidence type="ECO:0000256" key="6">
    <source>
        <dbReference type="SAM" id="Phobius"/>
    </source>
</evidence>
<dbReference type="PANTHER" id="PTHR11361">
    <property type="entry name" value="DNA MISMATCH REPAIR PROTEIN MUTS FAMILY MEMBER"/>
    <property type="match status" value="1"/>
</dbReference>
<proteinExistence type="inferred from homology"/>
<evidence type="ECO:0000256" key="2">
    <source>
        <dbReference type="ARBA" id="ARBA00022741"/>
    </source>
</evidence>
<accession>A0A024FYM1</accession>
<organism evidence="8 9">
    <name type="scientific">Albugo candida</name>
    <dbReference type="NCBI Taxonomy" id="65357"/>
    <lineage>
        <taxon>Eukaryota</taxon>
        <taxon>Sar</taxon>
        <taxon>Stramenopiles</taxon>
        <taxon>Oomycota</taxon>
        <taxon>Peronosporomycetes</taxon>
        <taxon>Albuginales</taxon>
        <taxon>Albuginaceae</taxon>
        <taxon>Albugo</taxon>
    </lineage>
</organism>
<keyword evidence="3" id="KW-0067">ATP-binding</keyword>
<name>A0A024FYM1_9STRA</name>
<dbReference type="InterPro" id="IPR027417">
    <property type="entry name" value="P-loop_NTPase"/>
</dbReference>
<dbReference type="EMBL" id="CAIX01000003">
    <property type="protein sequence ID" value="CCI39689.1"/>
    <property type="molecule type" value="Genomic_DNA"/>
</dbReference>
<dbReference type="Gene3D" id="3.40.50.300">
    <property type="entry name" value="P-loop containing nucleotide triphosphate hydrolases"/>
    <property type="match status" value="1"/>
</dbReference>
<dbReference type="InterPro" id="IPR045076">
    <property type="entry name" value="MutS"/>
</dbReference>
<keyword evidence="6" id="KW-0812">Transmembrane</keyword>
<comment type="caution">
    <text evidence="8">The sequence shown here is derived from an EMBL/GenBank/DDBJ whole genome shotgun (WGS) entry which is preliminary data.</text>
</comment>
<dbReference type="PANTHER" id="PTHR11361:SF148">
    <property type="entry name" value="DNA MISMATCH REPAIR PROTEIN MSH6"/>
    <property type="match status" value="1"/>
</dbReference>
<keyword evidence="6" id="KW-0472">Membrane</keyword>
<evidence type="ECO:0000256" key="3">
    <source>
        <dbReference type="ARBA" id="ARBA00022840"/>
    </source>
</evidence>
<dbReference type="GO" id="GO:0140664">
    <property type="term" value="F:ATP-dependent DNA damage sensor activity"/>
    <property type="evidence" value="ECO:0007669"/>
    <property type="project" value="InterPro"/>
</dbReference>
<feature type="transmembrane region" description="Helical" evidence="6">
    <location>
        <begin position="165"/>
        <end position="185"/>
    </location>
</feature>
<dbReference type="InterPro" id="IPR000432">
    <property type="entry name" value="DNA_mismatch_repair_MutS_C"/>
</dbReference>
<dbReference type="GO" id="GO:0006298">
    <property type="term" value="P:mismatch repair"/>
    <property type="evidence" value="ECO:0007669"/>
    <property type="project" value="InterPro"/>
</dbReference>
<dbReference type="GO" id="GO:0032301">
    <property type="term" value="C:MutSalpha complex"/>
    <property type="evidence" value="ECO:0007669"/>
    <property type="project" value="TreeGrafter"/>
</dbReference>
<comment type="similarity">
    <text evidence="1">Belongs to the DNA mismatch repair MutS family.</text>
</comment>
<dbReference type="PROSITE" id="PS00486">
    <property type="entry name" value="DNA_MISMATCH_REPAIR_2"/>
    <property type="match status" value="1"/>
</dbReference>
<evidence type="ECO:0000259" key="7">
    <source>
        <dbReference type="PROSITE" id="PS00486"/>
    </source>
</evidence>
<dbReference type="STRING" id="65357.A0A024FYM1"/>
<evidence type="ECO:0000256" key="5">
    <source>
        <dbReference type="SAM" id="MobiDB-lite"/>
    </source>
</evidence>